<dbReference type="CDD" id="cd04794">
    <property type="entry name" value="euk_LANCL"/>
    <property type="match status" value="1"/>
</dbReference>
<feature type="region of interest" description="Disordered" evidence="4">
    <location>
        <begin position="1840"/>
        <end position="1869"/>
    </location>
</feature>
<feature type="region of interest" description="Disordered" evidence="4">
    <location>
        <begin position="1598"/>
        <end position="1680"/>
    </location>
</feature>
<reference evidence="7" key="3">
    <citation type="submission" date="2022-06" db="UniProtKB">
        <authorList>
            <consortium name="EnsemblMetazoa"/>
        </authorList>
    </citation>
    <scope>IDENTIFICATION</scope>
</reference>
<dbReference type="Gene3D" id="2.30.29.30">
    <property type="entry name" value="Pleckstrin-homology domain (PH domain)/Phosphotyrosine-binding domain (PTB)"/>
    <property type="match status" value="1"/>
</dbReference>
<feature type="compositionally biased region" description="Basic and acidic residues" evidence="4">
    <location>
        <begin position="1474"/>
        <end position="1494"/>
    </location>
</feature>
<feature type="compositionally biased region" description="Low complexity" evidence="4">
    <location>
        <begin position="1214"/>
        <end position="1225"/>
    </location>
</feature>
<keyword evidence="8" id="KW-1185">Reference proteome</keyword>
<feature type="region of interest" description="Disordered" evidence="4">
    <location>
        <begin position="1471"/>
        <end position="1504"/>
    </location>
</feature>
<feature type="region of interest" description="Disordered" evidence="4">
    <location>
        <begin position="1170"/>
        <end position="1230"/>
    </location>
</feature>
<dbReference type="SMART" id="SM01260">
    <property type="entry name" value="LANC_like"/>
    <property type="match status" value="1"/>
</dbReference>
<proteinExistence type="inferred from homology"/>
<feature type="compositionally biased region" description="Polar residues" evidence="4">
    <location>
        <begin position="1197"/>
        <end position="1207"/>
    </location>
</feature>
<feature type="compositionally biased region" description="Low complexity" evidence="4">
    <location>
        <begin position="1133"/>
        <end position="1143"/>
    </location>
</feature>
<feature type="compositionally biased region" description="Low complexity" evidence="4">
    <location>
        <begin position="966"/>
        <end position="982"/>
    </location>
</feature>
<feature type="compositionally biased region" description="Low complexity" evidence="4">
    <location>
        <begin position="604"/>
        <end position="617"/>
    </location>
</feature>
<evidence type="ECO:0000256" key="2">
    <source>
        <dbReference type="PIRSR" id="PIRSR607822-1"/>
    </source>
</evidence>
<dbReference type="PROSITE" id="PS50003">
    <property type="entry name" value="PH_DOMAIN"/>
    <property type="match status" value="1"/>
</dbReference>
<feature type="region of interest" description="Disordered" evidence="4">
    <location>
        <begin position="1802"/>
        <end position="1825"/>
    </location>
</feature>
<dbReference type="Gene3D" id="1.50.10.10">
    <property type="match status" value="1"/>
</dbReference>
<feature type="binding site" evidence="2">
    <location>
        <position position="2240"/>
    </location>
    <ligand>
        <name>Zn(2+)</name>
        <dbReference type="ChEBI" id="CHEBI:29105"/>
    </ligand>
</feature>
<evidence type="ECO:0000256" key="4">
    <source>
        <dbReference type="SAM" id="MobiDB-lite"/>
    </source>
</evidence>
<feature type="compositionally biased region" description="Polar residues" evidence="4">
    <location>
        <begin position="1810"/>
        <end position="1823"/>
    </location>
</feature>
<accession>A0A834R2Q3</accession>
<evidence type="ECO:0000259" key="5">
    <source>
        <dbReference type="PROSITE" id="PS50003"/>
    </source>
</evidence>
<feature type="region of interest" description="Disordered" evidence="4">
    <location>
        <begin position="897"/>
        <end position="982"/>
    </location>
</feature>
<keyword evidence="3" id="KW-0175">Coiled coil</keyword>
<dbReference type="GO" id="GO:0031179">
    <property type="term" value="P:peptide modification"/>
    <property type="evidence" value="ECO:0007669"/>
    <property type="project" value="InterPro"/>
</dbReference>
<organism evidence="6">
    <name type="scientific">Sarcoptes scabiei</name>
    <name type="common">Itch mite</name>
    <name type="synonym">Acarus scabiei</name>
    <dbReference type="NCBI Taxonomy" id="52283"/>
    <lineage>
        <taxon>Eukaryota</taxon>
        <taxon>Metazoa</taxon>
        <taxon>Ecdysozoa</taxon>
        <taxon>Arthropoda</taxon>
        <taxon>Chelicerata</taxon>
        <taxon>Arachnida</taxon>
        <taxon>Acari</taxon>
        <taxon>Acariformes</taxon>
        <taxon>Sarcoptiformes</taxon>
        <taxon>Astigmata</taxon>
        <taxon>Psoroptidia</taxon>
        <taxon>Sarcoptoidea</taxon>
        <taxon>Sarcoptidae</taxon>
        <taxon>Sarcoptinae</taxon>
        <taxon>Sarcoptes</taxon>
    </lineage>
</organism>
<evidence type="ECO:0000313" key="8">
    <source>
        <dbReference type="Proteomes" id="UP000070412"/>
    </source>
</evidence>
<evidence type="ECO:0000313" key="6">
    <source>
        <dbReference type="EMBL" id="KAF7488509.1"/>
    </source>
</evidence>
<dbReference type="Proteomes" id="UP000070412">
    <property type="component" value="Unassembled WGS sequence"/>
</dbReference>
<dbReference type="EnsemblMetazoa" id="SSS_5145s_mrna">
    <property type="protein sequence ID" value="KAF7488509.1"/>
    <property type="gene ID" value="SSS_5145"/>
</dbReference>
<sequence>MAYLSFDYLSSLICCHPRFDLNQTFCSNLLHNRKKHDDCFDDDDNDGDEESGHDICYLANELPLNKTVSRIDAVTSPKNDCCDTDSRLIYDSGSSTVAPYYYGDIINFHYLDHHRQHREQFLQNHHNYRRHRNHSLRTKRSIMDGLRVQLKNQVSRHSSHNQYLRSPLVNRSDDFKVSLRGWLYRLEGAALKQWKRRWCVLADYCLFYYKDMGEEKMLGSLLLPSYKISPCFIRDGISRKFAFKAEHNNMKTYYFSADSKEIQQQWMNAMSMASIMQLNAIFQAVNVASNDTTIIKSLSNIKNKSQRNDSDQSNEKDSLVGTESSCLDDESGFKAYQQSKRFEENNNSFISMPFIQSTNQYDTNHLHSYDLYNSVGLPLFYQHSNYYGGMEQGPPKPQRQYLNDMMRSMNLCHHSHPQNDFRPSHNLVANYVNHNYFISGDQNYVPYDNQTRDYLGEVKNQYDDINLSIQQSQQQQYNNIIQSQYSDPQKEIQSRLERLHPRPRSADFLERNQDYEIDAECSEIFLTKPNHLNEAAATALSNQQIIVPMRPKSSIEKFNKEFFNDGLLIENGTNYGEIQMNRLMRNTSKIQSAENHHLAHQHHQQQQQQSSIVPNNNNNLSTNYGYNLYNEENKINDSYRRVQENFHNDYYDENRFARSNNLNGSIPQRPPLPKEFVGNGFPITITSTSIKDLNGSNRMNPIVNNSFNNASEFCRVDPLDFDGAIVDRIDHDHSDQTTQSISDPFELSKEEYYRASKLFYERKNCAQMVSLSSELLPSLINQNESLRKNELNEIGLPFLPVMKLSKNSIQNFNNNFQNKGTTKEKIDDDNNDHNCSKRFENKIPILLQKSSILIDKNLGDNNANDDDCLETDQNQSNEELEIKFKIGLNVRTYRKPKSLQNDIDQNDFESGEDSPQSKITNHNEISPLIPDPKQSLKDSNNCKEELRPVTNIENRISFDEQDKSKSSSTTLSSLSSSTSIGSSTQAPYYYSDLLNEEQKIALQKKLGNFATPPPLLSRCSATKNARFIGTKSLNLIKNLDTTVIKTDDCSSEDGGGDGNHHADQSGKIVKVSQSECFSFDQKENKIRRILHNKDNERNDERKEVRPISKIKEIISTEQPIYENFETPKPTPASTSSTSSLSSKSSHHHLHMNNDSRKQLTVAKIPFISSNDSHKFGRKHPMKQLNHHPQQQDDRLKTSSNLSSSINHPNKIDESNNSNNNFNDNQSNDEDGVALNRNRIVNETLTLASIVGNDDDHLDSMPVKFSFKSNITKRTKRIKRRSKENVNDNASDSEIATNLGSKWFDREKKTSLLKASRRFSISASDFVGKNQEELILLLIQLRRKQSRLIKTCEQLRLEMDSEEKMMELEPYRQIDYQMRYNELSKRWKEKRQELKMQTPIIQTIDHLIKIKSKSKLSELNKKKAASTSFLDKVLDYNSDNRHPSNNDGEDGDDDDDSLQQLLQRKKLDQSLFDGEDSRIRSDRNQDETVDRKNSDNFDQDSSNKNVEIFKQQQKILEGELDRVRGMLTHSTKKLEEKAVENARMEKEMLMARNKLKQVLENEQEAMEITRSSKLELELAHINRVIDDLHSRRKQLNTAIENLKKQSSTESNNGTTDRNDQGSLINSSDPKTLDDDEANKLNEKSETSLYPLYENIKKSQRSSNSKTNRKSSKKFNDNNLWNDRTNNNLNDEFFTLNINLDRHAEFLRSSKNLIDTDFEINNNNSNHQNHQYNRSMCEFDPNKSFALIGEYPNGSIVDQQIQQIYNYQPLIKSSSNEVKTVREVKRESERRKFQQIRTNVYNHHHFDPNGIVDSQQHHTQQNFSGKTYDRFDNSLKLPIKTKILDDDSDSSDSLDEDEEEEDDGDGKNTDLASEQISSKNFNAPDIVQNLELYNIDHMTYVICFKLQAVFFEFCQLILKMEKRYYENTFESKSENEYLLDENLLREKIYLFLNQLKDEFVPEHKDLSVYTGCSGIALLLIKLADIQLVQRDRYLRWADDIMQKNWKNLNRMRPVSFLCGQTGPETIRVLINYRLKTEYIEYLHSIKDHSRIILDPNISSDDLPDEILYGRSGYLYALLLIREEIEDSRQIITDQLIRSVVKRILQSGQTAASKLSNKSIESPLIYFWHQKGYVGSAHGYAGILTMLLEAHDYLDEEEKTNLIIPAIDFVLEQKFPKTGNYRSSLNSNEDRLVHWCHGSPGVIHLLILAYRTFKQEKYLNAARQASDDIWSRGMLKKGCGVCHGTAGNAYAFVRMYQLTKEPEYLRRANKFAEWCFDYSNHRNRIPDRPLSLFEGLAGIIYFLADMTKPEHSKFPGFQLSN</sequence>
<feature type="region of interest" description="Disordered" evidence="4">
    <location>
        <begin position="593"/>
        <end position="617"/>
    </location>
</feature>
<feature type="region of interest" description="Disordered" evidence="4">
    <location>
        <begin position="302"/>
        <end position="327"/>
    </location>
</feature>
<dbReference type="PANTHER" id="PTHR12736">
    <property type="entry name" value="LANC-LIKE PROTEIN"/>
    <property type="match status" value="1"/>
</dbReference>
<feature type="compositionally biased region" description="Basic and acidic residues" evidence="4">
    <location>
        <begin position="956"/>
        <end position="965"/>
    </location>
</feature>
<dbReference type="InterPro" id="IPR040392">
    <property type="entry name" value="PKHA4-7_PH"/>
</dbReference>
<feature type="compositionally biased region" description="Basic residues" evidence="4">
    <location>
        <begin position="1175"/>
        <end position="1185"/>
    </location>
</feature>
<gene>
    <name evidence="6" type="ORF">SSS_5145</name>
</gene>
<feature type="compositionally biased region" description="Basic and acidic residues" evidence="4">
    <location>
        <begin position="1434"/>
        <end position="1443"/>
    </location>
</feature>
<dbReference type="InterPro" id="IPR020464">
    <property type="entry name" value="LanC-like_prot_euk"/>
</dbReference>
<dbReference type="OrthoDB" id="43122at2759"/>
<comment type="similarity">
    <text evidence="1">Belongs to the LanC-like protein family.</text>
</comment>
<dbReference type="PANTHER" id="PTHR12736:SF21">
    <property type="entry name" value="LANC-LIKE PROTEIN 2"/>
    <property type="match status" value="1"/>
</dbReference>
<feature type="domain" description="PH" evidence="5">
    <location>
        <begin position="176"/>
        <end position="275"/>
    </location>
</feature>
<keyword evidence="2" id="KW-0862">Zinc</keyword>
<dbReference type="InterPro" id="IPR001849">
    <property type="entry name" value="PH_domain"/>
</dbReference>
<feature type="compositionally biased region" description="Polar residues" evidence="4">
    <location>
        <begin position="913"/>
        <end position="924"/>
    </location>
</feature>
<evidence type="ECO:0000256" key="3">
    <source>
        <dbReference type="SAM" id="Coils"/>
    </source>
</evidence>
<dbReference type="SMART" id="SM00233">
    <property type="entry name" value="PH"/>
    <property type="match status" value="1"/>
</dbReference>
<feature type="binding site" evidence="2">
    <location>
        <position position="2193"/>
    </location>
    <ligand>
        <name>Zn(2+)</name>
        <dbReference type="ChEBI" id="CHEBI:29105"/>
    </ligand>
</feature>
<feature type="coiled-coil region" evidence="3">
    <location>
        <begin position="1531"/>
        <end position="1560"/>
    </location>
</feature>
<feature type="compositionally biased region" description="Acidic residues" evidence="4">
    <location>
        <begin position="1446"/>
        <end position="1455"/>
    </location>
</feature>
<dbReference type="GO" id="GO:0005886">
    <property type="term" value="C:plasma membrane"/>
    <property type="evidence" value="ECO:0007669"/>
    <property type="project" value="TreeGrafter"/>
</dbReference>
<reference evidence="6" key="2">
    <citation type="submission" date="2020-01" db="EMBL/GenBank/DDBJ databases">
        <authorList>
            <person name="Korhonen P.K.K."/>
            <person name="Guangxu M.G."/>
            <person name="Wang T.W."/>
            <person name="Stroehlein A.J.S."/>
            <person name="Young N.D."/>
            <person name="Ang C.-S.A."/>
            <person name="Fernando D.W.F."/>
            <person name="Lu H.L."/>
            <person name="Taylor S.T."/>
            <person name="Ehtesham M.E.M."/>
            <person name="Najaraj S.H.N."/>
            <person name="Harsha G.H.G."/>
            <person name="Madugundu A.M."/>
            <person name="Renuse S.R."/>
            <person name="Holt D.H."/>
            <person name="Pandey A.P."/>
            <person name="Papenfuss A.P."/>
            <person name="Gasser R.B.G."/>
            <person name="Fischer K.F."/>
        </authorList>
    </citation>
    <scope>NUCLEOTIDE SEQUENCE</scope>
    <source>
        <strain evidence="6">SSS_KF_BRIS2020</strain>
    </source>
</reference>
<dbReference type="PRINTS" id="PR01950">
    <property type="entry name" value="LANCSUPER"/>
</dbReference>
<feature type="compositionally biased region" description="Basic and acidic residues" evidence="4">
    <location>
        <begin position="934"/>
        <end position="947"/>
    </location>
</feature>
<dbReference type="SUPFAM" id="SSF158745">
    <property type="entry name" value="LanC-like"/>
    <property type="match status" value="1"/>
</dbReference>
<dbReference type="GO" id="GO:0046872">
    <property type="term" value="F:metal ion binding"/>
    <property type="evidence" value="ECO:0007669"/>
    <property type="project" value="UniProtKB-KW"/>
</dbReference>
<feature type="region of interest" description="Disordered" evidence="4">
    <location>
        <begin position="1118"/>
        <end position="1151"/>
    </location>
</feature>
<evidence type="ECO:0000313" key="7">
    <source>
        <dbReference type="EnsemblMetazoa" id="KAF7488509.1"/>
    </source>
</evidence>
<keyword evidence="2" id="KW-0479">Metal-binding</keyword>
<dbReference type="InterPro" id="IPR057971">
    <property type="entry name" value="PKHA4-7_TBCA"/>
</dbReference>
<dbReference type="InterPro" id="IPR011993">
    <property type="entry name" value="PH-like_dom_sf"/>
</dbReference>
<dbReference type="Pfam" id="PF05147">
    <property type="entry name" value="LANC_like"/>
    <property type="match status" value="1"/>
</dbReference>
<evidence type="ECO:0000256" key="1">
    <source>
        <dbReference type="ARBA" id="ARBA00007179"/>
    </source>
</evidence>
<protein>
    <submittedName>
        <fullName evidence="6">LanC-like protein 2</fullName>
    </submittedName>
</protein>
<dbReference type="PRINTS" id="PR01951">
    <property type="entry name" value="LANCEUKARYTE"/>
</dbReference>
<reference evidence="8" key="1">
    <citation type="journal article" date="2020" name="PLoS Negl. Trop. Dis.">
        <title>High-quality nuclear genome for Sarcoptes scabiei-A critical resource for a neglected parasite.</title>
        <authorList>
            <person name="Korhonen P.K."/>
            <person name="Gasser R.B."/>
            <person name="Ma G."/>
            <person name="Wang T."/>
            <person name="Stroehlein A.J."/>
            <person name="Young N.D."/>
            <person name="Ang C.S."/>
            <person name="Fernando D.D."/>
            <person name="Lu H.C."/>
            <person name="Taylor S."/>
            <person name="Reynolds S.L."/>
            <person name="Mofiz E."/>
            <person name="Najaraj S.H."/>
            <person name="Gowda H."/>
            <person name="Madugundu A."/>
            <person name="Renuse S."/>
            <person name="Holt D."/>
            <person name="Pandey A."/>
            <person name="Papenfuss A.T."/>
            <person name="Fischer K."/>
        </authorList>
    </citation>
    <scope>NUCLEOTIDE SEQUENCE [LARGE SCALE GENOMIC DNA]</scope>
</reference>
<feature type="compositionally biased region" description="Basic and acidic residues" evidence="4">
    <location>
        <begin position="306"/>
        <end position="318"/>
    </location>
</feature>
<dbReference type="EMBL" id="WVUK01000066">
    <property type="protein sequence ID" value="KAF7488509.1"/>
    <property type="molecule type" value="Genomic_DNA"/>
</dbReference>
<dbReference type="Pfam" id="PF25541">
    <property type="entry name" value="TBCA_PH"/>
    <property type="match status" value="1"/>
</dbReference>
<feature type="compositionally biased region" description="Acidic residues" evidence="4">
    <location>
        <begin position="1844"/>
        <end position="1862"/>
    </location>
</feature>
<dbReference type="GO" id="GO:0005975">
    <property type="term" value="P:carbohydrate metabolic process"/>
    <property type="evidence" value="ECO:0007669"/>
    <property type="project" value="InterPro"/>
</dbReference>
<dbReference type="Pfam" id="PF00169">
    <property type="entry name" value="PH"/>
    <property type="match status" value="1"/>
</dbReference>
<feature type="compositionally biased region" description="Polar residues" evidence="4">
    <location>
        <begin position="1598"/>
        <end position="1628"/>
    </location>
</feature>
<dbReference type="InterPro" id="IPR007822">
    <property type="entry name" value="LANC-like"/>
</dbReference>
<feature type="binding site" evidence="2">
    <location>
        <position position="2239"/>
    </location>
    <ligand>
        <name>Zn(2+)</name>
        <dbReference type="ChEBI" id="CHEBI:29105"/>
    </ligand>
</feature>
<dbReference type="InterPro" id="IPR012341">
    <property type="entry name" value="6hp_glycosidase-like_sf"/>
</dbReference>
<feature type="region of interest" description="Disordered" evidence="4">
    <location>
        <begin position="1434"/>
        <end position="1455"/>
    </location>
</feature>
<name>A0A834R2Q3_SARSC</name>
<dbReference type="SUPFAM" id="SSF50729">
    <property type="entry name" value="PH domain-like"/>
    <property type="match status" value="1"/>
</dbReference>
<dbReference type="CDD" id="cd13248">
    <property type="entry name" value="PH_PEPP1_2_3"/>
    <property type="match status" value="1"/>
</dbReference>